<dbReference type="Proteomes" id="UP000886998">
    <property type="component" value="Unassembled WGS sequence"/>
</dbReference>
<keyword evidence="2" id="KW-1185">Reference proteome</keyword>
<name>A0A8X6MHY5_9ARAC</name>
<dbReference type="EMBL" id="BMAV01026836">
    <property type="protein sequence ID" value="GFS53763.1"/>
    <property type="molecule type" value="Genomic_DNA"/>
</dbReference>
<evidence type="ECO:0000313" key="1">
    <source>
        <dbReference type="EMBL" id="GFS53763.1"/>
    </source>
</evidence>
<dbReference type="AlphaFoldDB" id="A0A8X6MHY5"/>
<protein>
    <submittedName>
        <fullName evidence="1">Uncharacterized protein</fullName>
    </submittedName>
</protein>
<proteinExistence type="predicted"/>
<comment type="caution">
    <text evidence="1">The sequence shown here is derived from an EMBL/GenBank/DDBJ whole genome shotgun (WGS) entry which is preliminary data.</text>
</comment>
<reference evidence="1" key="1">
    <citation type="submission" date="2020-08" db="EMBL/GenBank/DDBJ databases">
        <title>Multicomponent nature underlies the extraordinary mechanical properties of spider dragline silk.</title>
        <authorList>
            <person name="Kono N."/>
            <person name="Nakamura H."/>
            <person name="Mori M."/>
            <person name="Yoshida Y."/>
            <person name="Ohtoshi R."/>
            <person name="Malay A.D."/>
            <person name="Moran D.A.P."/>
            <person name="Tomita M."/>
            <person name="Numata K."/>
            <person name="Arakawa K."/>
        </authorList>
    </citation>
    <scope>NUCLEOTIDE SEQUENCE</scope>
</reference>
<accession>A0A8X6MHY5</accession>
<sequence length="114" mass="13000">MASVSDPSPENLWLEIPYRPIQRRIWRSAARASRFCPPKRRHGHLAHKFQCLPRNFAHRTVAPAQWHANFGGNICPETTFCTCQRLREARSRPATKRFSAAIAAMVIPTIIPVV</sequence>
<gene>
    <name evidence="1" type="ORF">TNIN_380621</name>
</gene>
<evidence type="ECO:0000313" key="2">
    <source>
        <dbReference type="Proteomes" id="UP000886998"/>
    </source>
</evidence>
<organism evidence="1 2">
    <name type="scientific">Trichonephila inaurata madagascariensis</name>
    <dbReference type="NCBI Taxonomy" id="2747483"/>
    <lineage>
        <taxon>Eukaryota</taxon>
        <taxon>Metazoa</taxon>
        <taxon>Ecdysozoa</taxon>
        <taxon>Arthropoda</taxon>
        <taxon>Chelicerata</taxon>
        <taxon>Arachnida</taxon>
        <taxon>Araneae</taxon>
        <taxon>Araneomorphae</taxon>
        <taxon>Entelegynae</taxon>
        <taxon>Araneoidea</taxon>
        <taxon>Nephilidae</taxon>
        <taxon>Trichonephila</taxon>
        <taxon>Trichonephila inaurata</taxon>
    </lineage>
</organism>